<protein>
    <submittedName>
        <fullName evidence="1">Type VI secretion system protein ImpJ</fullName>
    </submittedName>
</protein>
<dbReference type="NCBIfam" id="TIGR03353">
    <property type="entry name" value="VI_chp_4"/>
    <property type="match status" value="1"/>
</dbReference>
<evidence type="ECO:0000313" key="1">
    <source>
        <dbReference type="EMBL" id="SNR89654.1"/>
    </source>
</evidence>
<gene>
    <name evidence="1" type="ORF">SAMN04488503_1775</name>
</gene>
<keyword evidence="2" id="KW-1185">Reference proteome</keyword>
<proteinExistence type="predicted"/>
<dbReference type="RefSeq" id="WP_179216951.1">
    <property type="nucleotide sequence ID" value="NZ_FZOC01000003.1"/>
</dbReference>
<sequence>MSEGPVYWHHGLFLQPQHLQLTDRRLAESLESLLSTVRPWLWGVAEMEPDAGALAAGRMEFAKLSVLFPAGCGLLLANFPGDAVCAPRRVPLESIPADGGMTVYVALRSIRPDEPNVTEVDTPDALAEAPTRWAVLAEPETLRDQYGDGPDAGVSRLKSVLRIVFEPEVTDLGGHSLVPLARLTREGETLRLDPGFAPASLTVRAAPCLAALVNEMRDRVVGKARQLEGYKNLSGRGGAVGELAVLLMALRSLSRFAARLDHALRSPALSPWEAYGIVRELVAELSVFSLEVGALGETWEGGKLLPEYDHEDLGRCFRTARDVVVKLVDAISAGPRWAARFAFKDPYWSLEIPQPVLAEGGEFWLALASDSADPESMRASAQRLLKLSATGGMASLLVRAVPGIPLGFSEHPPAGLPRRPGALYFRIGVESPQWADVAASRSLSIYWDEAPADLDAQLAVIGR</sequence>
<dbReference type="PANTHER" id="PTHR35566:SF1">
    <property type="entry name" value="TYPE VI SECRETION SYSTEM BASEPLATE COMPONENT TSSK1"/>
    <property type="match status" value="1"/>
</dbReference>
<reference evidence="1 2" key="1">
    <citation type="submission" date="2017-06" db="EMBL/GenBank/DDBJ databases">
        <authorList>
            <person name="Kim H.J."/>
            <person name="Triplett B.A."/>
        </authorList>
    </citation>
    <scope>NUCLEOTIDE SEQUENCE [LARGE SCALE GENOMIC DNA]</scope>
    <source>
        <strain evidence="1 2">DSM 13116</strain>
    </source>
</reference>
<dbReference type="Pfam" id="PF05936">
    <property type="entry name" value="T6SS_VasE"/>
    <property type="match status" value="1"/>
</dbReference>
<dbReference type="EMBL" id="FZOC01000003">
    <property type="protein sequence ID" value="SNR89654.1"/>
    <property type="molecule type" value="Genomic_DNA"/>
</dbReference>
<organism evidence="1 2">
    <name type="scientific">Humidesulfovibrio mexicanus</name>
    <dbReference type="NCBI Taxonomy" id="147047"/>
    <lineage>
        <taxon>Bacteria</taxon>
        <taxon>Pseudomonadati</taxon>
        <taxon>Thermodesulfobacteriota</taxon>
        <taxon>Desulfovibrionia</taxon>
        <taxon>Desulfovibrionales</taxon>
        <taxon>Desulfovibrionaceae</taxon>
        <taxon>Humidesulfovibrio</taxon>
    </lineage>
</organism>
<dbReference type="PANTHER" id="PTHR35566">
    <property type="entry name" value="BLR3599 PROTEIN"/>
    <property type="match status" value="1"/>
</dbReference>
<name>A0A239A3P6_9BACT</name>
<evidence type="ECO:0000313" key="2">
    <source>
        <dbReference type="Proteomes" id="UP000198324"/>
    </source>
</evidence>
<dbReference type="Proteomes" id="UP000198324">
    <property type="component" value="Unassembled WGS sequence"/>
</dbReference>
<dbReference type="InterPro" id="IPR010263">
    <property type="entry name" value="T6SS_TssK"/>
</dbReference>
<accession>A0A239A3P6</accession>
<dbReference type="AlphaFoldDB" id="A0A239A3P6"/>